<dbReference type="InterPro" id="IPR006042">
    <property type="entry name" value="Xan_ur_permease"/>
</dbReference>
<evidence type="ECO:0000256" key="9">
    <source>
        <dbReference type="SAM" id="Phobius"/>
    </source>
</evidence>
<name>A0ABT7MCW4_9PSEU</name>
<evidence type="ECO:0000256" key="8">
    <source>
        <dbReference type="ARBA" id="ARBA00023136"/>
    </source>
</evidence>
<dbReference type="Gene3D" id="1.10.3330.10">
    <property type="entry name" value="Oxo-4-hydroxy-4-carboxy-5-ureidoimidazoline decarboxylase"/>
    <property type="match status" value="1"/>
</dbReference>
<dbReference type="InterPro" id="IPR017580">
    <property type="entry name" value="OHCU_decarboxylase-1"/>
</dbReference>
<accession>A0ABT7MCW4</accession>
<feature type="transmembrane region" description="Helical" evidence="9">
    <location>
        <begin position="54"/>
        <end position="71"/>
    </location>
</feature>
<dbReference type="PANTHER" id="PTHR42810:SF4">
    <property type="entry name" value="URIC ACID TRANSPORTER UACT"/>
    <property type="match status" value="1"/>
</dbReference>
<evidence type="ECO:0000256" key="3">
    <source>
        <dbReference type="ARBA" id="ARBA00022448"/>
    </source>
</evidence>
<dbReference type="EC" id="4.1.1.97" evidence="11"/>
<gene>
    <name evidence="11" type="primary">uraD</name>
    <name evidence="11" type="ORF">QRT03_17080</name>
</gene>
<comment type="subcellular location">
    <subcellularLocation>
        <location evidence="1">Cell membrane</location>
        <topology evidence="1">Multi-pass membrane protein</topology>
    </subcellularLocation>
</comment>
<sequence length="635" mass="66200">MPGPVKRRPHPVDEVLPAGKLAVYGFQHVLAFYAGAVIVPILLAGAIGLSERDLIHLINADLFTCGIASIIQSVGFWKIGVRLPLLQGVTFTAVSPMIAIGLAAGGGTQGLLVIYGAVIVAGLATFFIAPFFGRLLRFFPPVVTGSVITIIGIALLPVAAADAVGGADNPQPGDPRNLAYALGTLAVIVVMQRLFRGFLATVAVLVGLVLGTLVAWFLGDATFSAVGDSAWFGVTTPFWFGWPQFSVAAILSMVVVMLITAVETTGDVVATGEIVDKRVGGEDVTRALRADGLATTIGGVLNSFPYTCFAENVGLVRLTRVKSRYVVATAGLIMIVIGLLPKAGAIVAGIPHPVLGGAALAMFATVAVVGIQTLSRVDFHDHRNVVIVASSLGLAVFVTVEPDVAQAVPQWAQIVLGSGITIGSLTAIVLNLVFHHLGRHRGPAVAGAPGAGTVRLEQVNAMDRAEFVATFGKLFQGADAVVGRAHDRRPFADTANLRAAFQEALFAAPAEEQRAVMAAYPDLGGPEVADGDAGGESAEDQAAAGLTRLDEADRVELEALVTAYRDRFGIPLIVCVRDAAGREGVLRDGRQRLGNSATQEHAAALIEIAKIANHRFGHLVAEANPIHAARTRSLD</sequence>
<comment type="caution">
    <text evidence="11">The sequence shown here is derived from an EMBL/GenBank/DDBJ whole genome shotgun (WGS) entry which is preliminary data.</text>
</comment>
<evidence type="ECO:0000256" key="2">
    <source>
        <dbReference type="ARBA" id="ARBA00008821"/>
    </source>
</evidence>
<feature type="transmembrane region" description="Helical" evidence="9">
    <location>
        <begin position="412"/>
        <end position="434"/>
    </location>
</feature>
<comment type="similarity">
    <text evidence="2">Belongs to the nucleobase:cation symporter-2 (NCS2) (TC 2.A.40) family.</text>
</comment>
<feature type="transmembrane region" description="Helical" evidence="9">
    <location>
        <begin position="83"/>
        <end position="104"/>
    </location>
</feature>
<dbReference type="InterPro" id="IPR017588">
    <property type="entry name" value="UacT-like"/>
</dbReference>
<feature type="transmembrane region" description="Helical" evidence="9">
    <location>
        <begin position="239"/>
        <end position="262"/>
    </location>
</feature>
<keyword evidence="7 9" id="KW-1133">Transmembrane helix</keyword>
<evidence type="ECO:0000256" key="7">
    <source>
        <dbReference type="ARBA" id="ARBA00022989"/>
    </source>
</evidence>
<evidence type="ECO:0000256" key="4">
    <source>
        <dbReference type="ARBA" id="ARBA00022475"/>
    </source>
</evidence>
<feature type="domain" description="Oxo-4-hydroxy-4-carboxy-5-ureidoimidazoline decarboxylase" evidence="10">
    <location>
        <begin position="460"/>
        <end position="616"/>
    </location>
</feature>
<dbReference type="Proteomes" id="UP001231924">
    <property type="component" value="Unassembled WGS sequence"/>
</dbReference>
<evidence type="ECO:0000256" key="5">
    <source>
        <dbReference type="ARBA" id="ARBA00022631"/>
    </source>
</evidence>
<keyword evidence="4" id="KW-1003">Cell membrane</keyword>
<evidence type="ECO:0000259" key="10">
    <source>
        <dbReference type="Pfam" id="PF09349"/>
    </source>
</evidence>
<proteinExistence type="inferred from homology"/>
<keyword evidence="3" id="KW-0813">Transport</keyword>
<keyword evidence="12" id="KW-1185">Reference proteome</keyword>
<dbReference type="EMBL" id="JASVWF010000003">
    <property type="protein sequence ID" value="MDL5157682.1"/>
    <property type="molecule type" value="Genomic_DNA"/>
</dbReference>
<dbReference type="InterPro" id="IPR018020">
    <property type="entry name" value="OHCU_decarboxylase"/>
</dbReference>
<feature type="transmembrane region" description="Helical" evidence="9">
    <location>
        <begin position="325"/>
        <end position="348"/>
    </location>
</feature>
<dbReference type="NCBIfam" id="TIGR03164">
    <property type="entry name" value="UHCUDC"/>
    <property type="match status" value="1"/>
</dbReference>
<keyword evidence="8 9" id="KW-0472">Membrane</keyword>
<dbReference type="InterPro" id="IPR006043">
    <property type="entry name" value="NCS2"/>
</dbReference>
<dbReference type="NCBIfam" id="TIGR00801">
    <property type="entry name" value="ncs2"/>
    <property type="match status" value="1"/>
</dbReference>
<keyword evidence="11" id="KW-0456">Lyase</keyword>
<dbReference type="SUPFAM" id="SSF158694">
    <property type="entry name" value="UraD-Like"/>
    <property type="match status" value="1"/>
</dbReference>
<dbReference type="RefSeq" id="WP_286054131.1">
    <property type="nucleotide sequence ID" value="NZ_JASVWF010000003.1"/>
</dbReference>
<keyword evidence="5" id="KW-0659">Purine metabolism</keyword>
<dbReference type="Pfam" id="PF00860">
    <property type="entry name" value="Xan_ur_permease"/>
    <property type="match status" value="1"/>
</dbReference>
<evidence type="ECO:0000256" key="6">
    <source>
        <dbReference type="ARBA" id="ARBA00022692"/>
    </source>
</evidence>
<reference evidence="11 12" key="1">
    <citation type="submission" date="2023-06" db="EMBL/GenBank/DDBJ databases">
        <title>Actinomycetospora Odt1-22.</title>
        <authorList>
            <person name="Supong K."/>
        </authorList>
    </citation>
    <scope>NUCLEOTIDE SEQUENCE [LARGE SCALE GENOMIC DNA]</scope>
    <source>
        <strain evidence="11 12">Odt1-22</strain>
    </source>
</reference>
<evidence type="ECO:0000313" key="11">
    <source>
        <dbReference type="EMBL" id="MDL5157682.1"/>
    </source>
</evidence>
<feature type="transmembrane region" description="Helical" evidence="9">
    <location>
        <begin position="138"/>
        <end position="158"/>
    </location>
</feature>
<dbReference type="PANTHER" id="PTHR42810">
    <property type="entry name" value="PURINE PERMEASE C1399.01C-RELATED"/>
    <property type="match status" value="1"/>
</dbReference>
<dbReference type="GO" id="GO:0051997">
    <property type="term" value="F:2-oxo-4-hydroxy-4-carboxy-5-ureidoimidazoline decarboxylase activity"/>
    <property type="evidence" value="ECO:0007669"/>
    <property type="project" value="UniProtKB-EC"/>
</dbReference>
<dbReference type="PROSITE" id="PS01116">
    <property type="entry name" value="XANTH_URACIL_PERMASE"/>
    <property type="match status" value="1"/>
</dbReference>
<feature type="transmembrane region" description="Helical" evidence="9">
    <location>
        <begin position="110"/>
        <end position="131"/>
    </location>
</feature>
<evidence type="ECO:0000256" key="1">
    <source>
        <dbReference type="ARBA" id="ARBA00004651"/>
    </source>
</evidence>
<dbReference type="NCBIfam" id="NF037981">
    <property type="entry name" value="NCS2_1"/>
    <property type="match status" value="1"/>
</dbReference>
<protein>
    <submittedName>
        <fullName evidence="11">2-oxo-4-hydroxy-4-carboxy-5-ureidoimidazoline decarboxylase</fullName>
        <ecNumber evidence="11">4.1.1.97</ecNumber>
    </submittedName>
</protein>
<dbReference type="InterPro" id="IPR036778">
    <property type="entry name" value="OHCU_decarboxylase_sf"/>
</dbReference>
<keyword evidence="6 9" id="KW-0812">Transmembrane</keyword>
<feature type="transmembrane region" description="Helical" evidence="9">
    <location>
        <begin position="354"/>
        <end position="371"/>
    </location>
</feature>
<organism evidence="11 12">
    <name type="scientific">Actinomycetospora termitidis</name>
    <dbReference type="NCBI Taxonomy" id="3053470"/>
    <lineage>
        <taxon>Bacteria</taxon>
        <taxon>Bacillati</taxon>
        <taxon>Actinomycetota</taxon>
        <taxon>Actinomycetes</taxon>
        <taxon>Pseudonocardiales</taxon>
        <taxon>Pseudonocardiaceae</taxon>
        <taxon>Actinomycetospora</taxon>
    </lineage>
</organism>
<feature type="transmembrane region" description="Helical" evidence="9">
    <location>
        <begin position="383"/>
        <end position="400"/>
    </location>
</feature>
<dbReference type="NCBIfam" id="TIGR03173">
    <property type="entry name" value="pbuX"/>
    <property type="match status" value="1"/>
</dbReference>
<dbReference type="Pfam" id="PF09349">
    <property type="entry name" value="OHCU_decarbox"/>
    <property type="match status" value="1"/>
</dbReference>
<feature type="transmembrane region" description="Helical" evidence="9">
    <location>
        <begin position="178"/>
        <end position="195"/>
    </location>
</feature>
<feature type="transmembrane region" description="Helical" evidence="9">
    <location>
        <begin position="21"/>
        <end position="48"/>
    </location>
</feature>
<evidence type="ECO:0000313" key="12">
    <source>
        <dbReference type="Proteomes" id="UP001231924"/>
    </source>
</evidence>
<feature type="transmembrane region" description="Helical" evidence="9">
    <location>
        <begin position="202"/>
        <end position="219"/>
    </location>
</feature>